<organism evidence="1 2">
    <name type="scientific">Ixodes persulcatus</name>
    <name type="common">Taiga tick</name>
    <dbReference type="NCBI Taxonomy" id="34615"/>
    <lineage>
        <taxon>Eukaryota</taxon>
        <taxon>Metazoa</taxon>
        <taxon>Ecdysozoa</taxon>
        <taxon>Arthropoda</taxon>
        <taxon>Chelicerata</taxon>
        <taxon>Arachnida</taxon>
        <taxon>Acari</taxon>
        <taxon>Parasitiformes</taxon>
        <taxon>Ixodida</taxon>
        <taxon>Ixodoidea</taxon>
        <taxon>Ixodidae</taxon>
        <taxon>Ixodinae</taxon>
        <taxon>Ixodes</taxon>
    </lineage>
</organism>
<evidence type="ECO:0000313" key="1">
    <source>
        <dbReference type="EMBL" id="KAG0424860.1"/>
    </source>
</evidence>
<proteinExistence type="predicted"/>
<dbReference type="Proteomes" id="UP000805193">
    <property type="component" value="Unassembled WGS sequence"/>
</dbReference>
<reference evidence="1 2" key="1">
    <citation type="journal article" date="2020" name="Cell">
        <title>Large-Scale Comparative Analyses of Tick Genomes Elucidate Their Genetic Diversity and Vector Capacities.</title>
        <authorList>
            <consortium name="Tick Genome and Microbiome Consortium (TIGMIC)"/>
            <person name="Jia N."/>
            <person name="Wang J."/>
            <person name="Shi W."/>
            <person name="Du L."/>
            <person name="Sun Y."/>
            <person name="Zhan W."/>
            <person name="Jiang J.F."/>
            <person name="Wang Q."/>
            <person name="Zhang B."/>
            <person name="Ji P."/>
            <person name="Bell-Sakyi L."/>
            <person name="Cui X.M."/>
            <person name="Yuan T.T."/>
            <person name="Jiang B.G."/>
            <person name="Yang W.F."/>
            <person name="Lam T.T."/>
            <person name="Chang Q.C."/>
            <person name="Ding S.J."/>
            <person name="Wang X.J."/>
            <person name="Zhu J.G."/>
            <person name="Ruan X.D."/>
            <person name="Zhao L."/>
            <person name="Wei J.T."/>
            <person name="Ye R.Z."/>
            <person name="Que T.C."/>
            <person name="Du C.H."/>
            <person name="Zhou Y.H."/>
            <person name="Cheng J.X."/>
            <person name="Dai P.F."/>
            <person name="Guo W.B."/>
            <person name="Han X.H."/>
            <person name="Huang E.J."/>
            <person name="Li L.F."/>
            <person name="Wei W."/>
            <person name="Gao Y.C."/>
            <person name="Liu J.Z."/>
            <person name="Shao H.Z."/>
            <person name="Wang X."/>
            <person name="Wang C.C."/>
            <person name="Yang T.C."/>
            <person name="Huo Q.B."/>
            <person name="Li W."/>
            <person name="Chen H.Y."/>
            <person name="Chen S.E."/>
            <person name="Zhou L.G."/>
            <person name="Ni X.B."/>
            <person name="Tian J.H."/>
            <person name="Sheng Y."/>
            <person name="Liu T."/>
            <person name="Pan Y.S."/>
            <person name="Xia L.Y."/>
            <person name="Li J."/>
            <person name="Zhao F."/>
            <person name="Cao W.C."/>
        </authorList>
    </citation>
    <scope>NUCLEOTIDE SEQUENCE [LARGE SCALE GENOMIC DNA]</scope>
    <source>
        <strain evidence="1">Iper-2018</strain>
    </source>
</reference>
<protein>
    <submittedName>
        <fullName evidence="1">Uncharacterized protein</fullName>
    </submittedName>
</protein>
<evidence type="ECO:0000313" key="2">
    <source>
        <dbReference type="Proteomes" id="UP000805193"/>
    </source>
</evidence>
<sequence>MHSWEEGWTKPDPAATTERKSTSVATNRHNSGTDQHLDMDEEERRRSERNRTRQTAAAGPPRFPATVATGTGSTSLGGSDEATTSQDGVAGQDSERSDTDTVGQSSPSDVAAENSEQNLIMRIRLYRPFCGIHAE</sequence>
<comment type="caution">
    <text evidence="1">The sequence shown here is derived from an EMBL/GenBank/DDBJ whole genome shotgun (WGS) entry which is preliminary data.</text>
</comment>
<name>A0AC60PW22_IXOPE</name>
<keyword evidence="2" id="KW-1185">Reference proteome</keyword>
<dbReference type="EMBL" id="JABSTQ010009926">
    <property type="protein sequence ID" value="KAG0424860.1"/>
    <property type="molecule type" value="Genomic_DNA"/>
</dbReference>
<accession>A0AC60PW22</accession>
<gene>
    <name evidence="1" type="ORF">HPB47_027927</name>
</gene>